<evidence type="ECO:0000256" key="1">
    <source>
        <dbReference type="ARBA" id="ARBA00004123"/>
    </source>
</evidence>
<protein>
    <recommendedName>
        <fullName evidence="7">Zn(2)-C6 fungal-type domain-containing protein</fullName>
    </recommendedName>
</protein>
<feature type="compositionally biased region" description="Low complexity" evidence="6">
    <location>
        <begin position="347"/>
        <end position="364"/>
    </location>
</feature>
<accession>A0A8H6KRN4</accession>
<dbReference type="CDD" id="cd00067">
    <property type="entry name" value="GAL4"/>
    <property type="match status" value="1"/>
</dbReference>
<dbReference type="InterPro" id="IPR050815">
    <property type="entry name" value="TF_fung"/>
</dbReference>
<evidence type="ECO:0000256" key="2">
    <source>
        <dbReference type="ARBA" id="ARBA00022723"/>
    </source>
</evidence>
<evidence type="ECO:0000256" key="3">
    <source>
        <dbReference type="ARBA" id="ARBA00023015"/>
    </source>
</evidence>
<keyword evidence="2" id="KW-0479">Metal-binding</keyword>
<keyword evidence="4" id="KW-0804">Transcription</keyword>
<keyword evidence="3" id="KW-0805">Transcription regulation</keyword>
<proteinExistence type="predicted"/>
<feature type="region of interest" description="Disordered" evidence="6">
    <location>
        <begin position="206"/>
        <end position="244"/>
    </location>
</feature>
<feature type="domain" description="Zn(2)-C6 fungal-type" evidence="7">
    <location>
        <begin position="53"/>
        <end position="83"/>
    </location>
</feature>
<gene>
    <name evidence="8" type="ORF">CPLU01_03736</name>
</gene>
<feature type="compositionally biased region" description="Basic and acidic residues" evidence="6">
    <location>
        <begin position="225"/>
        <end position="238"/>
    </location>
</feature>
<dbReference type="Proteomes" id="UP000654918">
    <property type="component" value="Unassembled WGS sequence"/>
</dbReference>
<sequence>MADTVPQVPAESLNYQIDFDMRSRNASIDFDISDGKCSNNPTKRRRGPLTRIACDICRLKKLKCSGEKDGCQRCRSNGLECRYEASPTCKTRRLPSVGDFTHHSWLQDNNRFTTERPSGVDGDLDSTMLVQRHCLPFEPQSFSPYQSDTIDVLSADDLDSFFASSSSDTFTSTATGSPVIPSSKVDSMPLHAPHWFSISAVVPDANRHHTRRDHKRQYRQRSLSRNRDWSEGSSRSRFDDDEPAYGEESCVCYGRSLLQNEDVSTNLMWSTRSSSPAPAAEILHSLKRAMEGLDTLFECRSHRSRPEFISLHISVCDMMIGGIEHLVPRVGGDDPNPGRPDDAAETSSNRGSLHGSSSISKSGSAICTPPPAFMLGTLDEEDELHVLHSLVCARAKRLGILIDRLSHMAEKNGRPIQRHFVRHLRDRLRLSLRALKRSQPELIDRPYY</sequence>
<feature type="region of interest" description="Disordered" evidence="6">
    <location>
        <begin position="327"/>
        <end position="364"/>
    </location>
</feature>
<evidence type="ECO:0000313" key="9">
    <source>
        <dbReference type="Proteomes" id="UP000654918"/>
    </source>
</evidence>
<evidence type="ECO:0000256" key="5">
    <source>
        <dbReference type="ARBA" id="ARBA00023242"/>
    </source>
</evidence>
<dbReference type="GO" id="GO:0008270">
    <property type="term" value="F:zinc ion binding"/>
    <property type="evidence" value="ECO:0007669"/>
    <property type="project" value="InterPro"/>
</dbReference>
<comment type="caution">
    <text evidence="8">The sequence shown here is derived from an EMBL/GenBank/DDBJ whole genome shotgun (WGS) entry which is preliminary data.</text>
</comment>
<dbReference type="GO" id="GO:0000981">
    <property type="term" value="F:DNA-binding transcription factor activity, RNA polymerase II-specific"/>
    <property type="evidence" value="ECO:0007669"/>
    <property type="project" value="InterPro"/>
</dbReference>
<dbReference type="GO" id="GO:0005634">
    <property type="term" value="C:nucleus"/>
    <property type="evidence" value="ECO:0007669"/>
    <property type="project" value="UniProtKB-SubCell"/>
</dbReference>
<organism evidence="8 9">
    <name type="scientific">Colletotrichum plurivorum</name>
    <dbReference type="NCBI Taxonomy" id="2175906"/>
    <lineage>
        <taxon>Eukaryota</taxon>
        <taxon>Fungi</taxon>
        <taxon>Dikarya</taxon>
        <taxon>Ascomycota</taxon>
        <taxon>Pezizomycotina</taxon>
        <taxon>Sordariomycetes</taxon>
        <taxon>Hypocreomycetidae</taxon>
        <taxon>Glomerellales</taxon>
        <taxon>Glomerellaceae</taxon>
        <taxon>Colletotrichum</taxon>
        <taxon>Colletotrichum orchidearum species complex</taxon>
    </lineage>
</organism>
<dbReference type="EMBL" id="WIGO01000032">
    <property type="protein sequence ID" value="KAF6836452.1"/>
    <property type="molecule type" value="Genomic_DNA"/>
</dbReference>
<evidence type="ECO:0000313" key="8">
    <source>
        <dbReference type="EMBL" id="KAF6836452.1"/>
    </source>
</evidence>
<evidence type="ECO:0000259" key="7">
    <source>
        <dbReference type="PROSITE" id="PS50048"/>
    </source>
</evidence>
<dbReference type="PANTHER" id="PTHR47338:SF5">
    <property type="entry name" value="ZN(II)2CYS6 TRANSCRIPTION FACTOR (EUROFUNG)"/>
    <property type="match status" value="1"/>
</dbReference>
<evidence type="ECO:0000256" key="4">
    <source>
        <dbReference type="ARBA" id="ARBA00023163"/>
    </source>
</evidence>
<feature type="compositionally biased region" description="Basic residues" evidence="6">
    <location>
        <begin position="208"/>
        <end position="224"/>
    </location>
</feature>
<evidence type="ECO:0000256" key="6">
    <source>
        <dbReference type="SAM" id="MobiDB-lite"/>
    </source>
</evidence>
<name>A0A8H6KRN4_9PEZI</name>
<dbReference type="SMART" id="SM00066">
    <property type="entry name" value="GAL4"/>
    <property type="match status" value="1"/>
</dbReference>
<dbReference type="Pfam" id="PF00172">
    <property type="entry name" value="Zn_clus"/>
    <property type="match status" value="1"/>
</dbReference>
<dbReference type="PROSITE" id="PS50048">
    <property type="entry name" value="ZN2_CY6_FUNGAL_2"/>
    <property type="match status" value="1"/>
</dbReference>
<keyword evidence="5" id="KW-0539">Nucleus</keyword>
<dbReference type="PROSITE" id="PS00463">
    <property type="entry name" value="ZN2_CY6_FUNGAL_1"/>
    <property type="match status" value="1"/>
</dbReference>
<comment type="subcellular location">
    <subcellularLocation>
        <location evidence="1">Nucleus</location>
    </subcellularLocation>
</comment>
<dbReference type="SUPFAM" id="SSF57701">
    <property type="entry name" value="Zn2/Cys6 DNA-binding domain"/>
    <property type="match status" value="1"/>
</dbReference>
<dbReference type="InterPro" id="IPR036864">
    <property type="entry name" value="Zn2-C6_fun-type_DNA-bd_sf"/>
</dbReference>
<dbReference type="PRINTS" id="PR00755">
    <property type="entry name" value="AFLATOXINBRP"/>
</dbReference>
<dbReference type="Gene3D" id="4.10.240.10">
    <property type="entry name" value="Zn(2)-C6 fungal-type DNA-binding domain"/>
    <property type="match status" value="1"/>
</dbReference>
<reference evidence="8" key="1">
    <citation type="journal article" date="2020" name="Phytopathology">
        <title>Genome Sequence Resources of Colletotrichum truncatum, C. plurivorum, C. musicola, and C. sojae: Four Species Pathogenic to Soybean (Glycine max).</title>
        <authorList>
            <person name="Rogerio F."/>
            <person name="Boufleur T.R."/>
            <person name="Ciampi-Guillardi M."/>
            <person name="Sukno S.A."/>
            <person name="Thon M.R."/>
            <person name="Massola Junior N.S."/>
            <person name="Baroncelli R."/>
        </authorList>
    </citation>
    <scope>NUCLEOTIDE SEQUENCE</scope>
    <source>
        <strain evidence="8">LFN00145</strain>
    </source>
</reference>
<keyword evidence="9" id="KW-1185">Reference proteome</keyword>
<dbReference type="AlphaFoldDB" id="A0A8H6KRN4"/>
<dbReference type="InterPro" id="IPR001138">
    <property type="entry name" value="Zn2Cys6_DnaBD"/>
</dbReference>
<dbReference type="PANTHER" id="PTHR47338">
    <property type="entry name" value="ZN(II)2CYS6 TRANSCRIPTION FACTOR (EUROFUNG)-RELATED"/>
    <property type="match status" value="1"/>
</dbReference>